<dbReference type="SUPFAM" id="SSF55874">
    <property type="entry name" value="ATPase domain of HSP90 chaperone/DNA topoisomerase II/histidine kinase"/>
    <property type="match status" value="1"/>
</dbReference>
<dbReference type="InterPro" id="IPR013507">
    <property type="entry name" value="DNA_mismatch_S5_2-like"/>
</dbReference>
<dbReference type="SMART" id="SM00853">
    <property type="entry name" value="MutL_C"/>
    <property type="match status" value="1"/>
</dbReference>
<dbReference type="Gene3D" id="3.30.565.10">
    <property type="entry name" value="Histidine kinase-like ATPase, C-terminal domain"/>
    <property type="match status" value="1"/>
</dbReference>
<dbReference type="Pfam" id="PF01119">
    <property type="entry name" value="DNA_mis_repair"/>
    <property type="match status" value="1"/>
</dbReference>
<dbReference type="Gene3D" id="3.30.1370.100">
    <property type="entry name" value="MutL, C-terminal domain, regulatory subdomain"/>
    <property type="match status" value="1"/>
</dbReference>
<protein>
    <recommendedName>
        <fullName evidence="2 5">DNA mismatch repair protein MutL</fullName>
    </recommendedName>
</protein>
<dbReference type="AlphaFoldDB" id="A0A8J7S0W7"/>
<dbReference type="PANTHER" id="PTHR10073:SF12">
    <property type="entry name" value="DNA MISMATCH REPAIR PROTEIN MLH1"/>
    <property type="match status" value="1"/>
</dbReference>
<dbReference type="FunFam" id="3.30.565.10:FF:000003">
    <property type="entry name" value="DNA mismatch repair endonuclease MutL"/>
    <property type="match status" value="1"/>
</dbReference>
<evidence type="ECO:0000256" key="2">
    <source>
        <dbReference type="ARBA" id="ARBA00021975"/>
    </source>
</evidence>
<name>A0A8J7S0W7_9PROT</name>
<dbReference type="InterPro" id="IPR042121">
    <property type="entry name" value="MutL_C_regsub"/>
</dbReference>
<dbReference type="InterPro" id="IPR020667">
    <property type="entry name" value="DNA_mismatch_repair_MutL"/>
</dbReference>
<dbReference type="CDD" id="cd16926">
    <property type="entry name" value="HATPase_MutL-MLH-PMS-like"/>
    <property type="match status" value="1"/>
</dbReference>
<dbReference type="GO" id="GO:0004519">
    <property type="term" value="F:endonuclease activity"/>
    <property type="evidence" value="ECO:0007669"/>
    <property type="project" value="UniProtKB-KW"/>
</dbReference>
<feature type="region of interest" description="Disordered" evidence="6">
    <location>
        <begin position="1"/>
        <end position="29"/>
    </location>
</feature>
<evidence type="ECO:0000256" key="5">
    <source>
        <dbReference type="HAMAP-Rule" id="MF_00149"/>
    </source>
</evidence>
<dbReference type="PANTHER" id="PTHR10073">
    <property type="entry name" value="DNA MISMATCH REPAIR PROTEIN MLH, PMS, MUTL"/>
    <property type="match status" value="1"/>
</dbReference>
<dbReference type="Gene3D" id="3.30.1540.20">
    <property type="entry name" value="MutL, C-terminal domain, dimerisation subdomain"/>
    <property type="match status" value="1"/>
</dbReference>
<dbReference type="SUPFAM" id="SSF54211">
    <property type="entry name" value="Ribosomal protein S5 domain 2-like"/>
    <property type="match status" value="1"/>
</dbReference>
<dbReference type="GO" id="GO:0006298">
    <property type="term" value="P:mismatch repair"/>
    <property type="evidence" value="ECO:0007669"/>
    <property type="project" value="UniProtKB-UniRule"/>
</dbReference>
<comment type="caution">
    <text evidence="9">The sequence shown here is derived from an EMBL/GenBank/DDBJ whole genome shotgun (WGS) entry which is preliminary data.</text>
</comment>
<dbReference type="InterPro" id="IPR014762">
    <property type="entry name" value="DNA_mismatch_repair_CS"/>
</dbReference>
<evidence type="ECO:0000256" key="3">
    <source>
        <dbReference type="ARBA" id="ARBA00022763"/>
    </source>
</evidence>
<keyword evidence="9" id="KW-0255">Endonuclease</keyword>
<dbReference type="EMBL" id="JAGMWN010000007">
    <property type="protein sequence ID" value="MBP5858302.1"/>
    <property type="molecule type" value="Genomic_DNA"/>
</dbReference>
<evidence type="ECO:0000256" key="6">
    <source>
        <dbReference type="SAM" id="MobiDB-lite"/>
    </source>
</evidence>
<dbReference type="InterPro" id="IPR014721">
    <property type="entry name" value="Ribsml_uS5_D2-typ_fold_subgr"/>
</dbReference>
<dbReference type="GO" id="GO:0032300">
    <property type="term" value="C:mismatch repair complex"/>
    <property type="evidence" value="ECO:0007669"/>
    <property type="project" value="InterPro"/>
</dbReference>
<keyword evidence="9" id="KW-0540">Nuclease</keyword>
<dbReference type="InterPro" id="IPR042120">
    <property type="entry name" value="MutL_C_dimsub"/>
</dbReference>
<dbReference type="Pfam" id="PF08676">
    <property type="entry name" value="MutL_C"/>
    <property type="match status" value="1"/>
</dbReference>
<dbReference type="InterPro" id="IPR036890">
    <property type="entry name" value="HATPase_C_sf"/>
</dbReference>
<evidence type="ECO:0000313" key="10">
    <source>
        <dbReference type="Proteomes" id="UP000672602"/>
    </source>
</evidence>
<feature type="compositionally biased region" description="Gly residues" evidence="6">
    <location>
        <begin position="387"/>
        <end position="396"/>
    </location>
</feature>
<evidence type="ECO:0000259" key="7">
    <source>
        <dbReference type="SMART" id="SM00853"/>
    </source>
</evidence>
<dbReference type="GO" id="GO:0005524">
    <property type="term" value="F:ATP binding"/>
    <property type="evidence" value="ECO:0007669"/>
    <property type="project" value="InterPro"/>
</dbReference>
<feature type="region of interest" description="Disordered" evidence="6">
    <location>
        <begin position="371"/>
        <end position="404"/>
    </location>
</feature>
<dbReference type="InterPro" id="IPR002099">
    <property type="entry name" value="MutL/Mlh/PMS"/>
</dbReference>
<feature type="domain" description="MutL C-terminal dimerisation" evidence="7">
    <location>
        <begin position="476"/>
        <end position="619"/>
    </location>
</feature>
<reference evidence="9" key="1">
    <citation type="submission" date="2021-04" db="EMBL/GenBank/DDBJ databases">
        <authorList>
            <person name="Zhang D.-C."/>
        </authorList>
    </citation>
    <scope>NUCLEOTIDE SEQUENCE</scope>
    <source>
        <strain evidence="9">CGMCC 1.15697</strain>
    </source>
</reference>
<dbReference type="Gene3D" id="3.30.230.10">
    <property type="match status" value="1"/>
</dbReference>
<dbReference type="NCBIfam" id="TIGR00585">
    <property type="entry name" value="mutl"/>
    <property type="match status" value="1"/>
</dbReference>
<keyword evidence="3 5" id="KW-0227">DNA damage</keyword>
<dbReference type="InterPro" id="IPR037198">
    <property type="entry name" value="MutL_C_sf"/>
</dbReference>
<dbReference type="InterPro" id="IPR038973">
    <property type="entry name" value="MutL/Mlh/Pms-like"/>
</dbReference>
<feature type="domain" description="DNA mismatch repair protein S5" evidence="8">
    <location>
        <begin position="238"/>
        <end position="356"/>
    </location>
</feature>
<dbReference type="HAMAP" id="MF_00149">
    <property type="entry name" value="DNA_mis_repair"/>
    <property type="match status" value="1"/>
</dbReference>
<dbReference type="SMART" id="SM01340">
    <property type="entry name" value="DNA_mis_repair"/>
    <property type="match status" value="1"/>
</dbReference>
<dbReference type="GO" id="GO:0140664">
    <property type="term" value="F:ATP-dependent DNA damage sensor activity"/>
    <property type="evidence" value="ECO:0007669"/>
    <property type="project" value="InterPro"/>
</dbReference>
<dbReference type="Pfam" id="PF13589">
    <property type="entry name" value="HATPase_c_3"/>
    <property type="match status" value="1"/>
</dbReference>
<comment type="function">
    <text evidence="5">This protein is involved in the repair of mismatches in DNA. It is required for dam-dependent methyl-directed DNA mismatch repair. May act as a 'molecular matchmaker', a protein that promotes the formation of a stable complex between two or more DNA-binding proteins in an ATP-dependent manner without itself being part of a final effector complex.</text>
</comment>
<organism evidence="9 10">
    <name type="scientific">Marivibrio halodurans</name>
    <dbReference type="NCBI Taxonomy" id="2039722"/>
    <lineage>
        <taxon>Bacteria</taxon>
        <taxon>Pseudomonadati</taxon>
        <taxon>Pseudomonadota</taxon>
        <taxon>Alphaproteobacteria</taxon>
        <taxon>Rhodospirillales</taxon>
        <taxon>Rhodospirillaceae</taxon>
        <taxon>Marivibrio</taxon>
    </lineage>
</organism>
<dbReference type="NCBIfam" id="NF000953">
    <property type="entry name" value="PRK00095.2-4"/>
    <property type="match status" value="1"/>
</dbReference>
<evidence type="ECO:0000259" key="8">
    <source>
        <dbReference type="SMART" id="SM01340"/>
    </source>
</evidence>
<dbReference type="SUPFAM" id="SSF118116">
    <property type="entry name" value="DNA mismatch repair protein MutL"/>
    <property type="match status" value="1"/>
</dbReference>
<gene>
    <name evidence="5 9" type="primary">mutL</name>
    <name evidence="9" type="ORF">KAJ83_14875</name>
</gene>
<dbReference type="InterPro" id="IPR020568">
    <property type="entry name" value="Ribosomal_Su5_D2-typ_SF"/>
</dbReference>
<comment type="similarity">
    <text evidence="1 5">Belongs to the DNA mismatch repair MutL/HexB family.</text>
</comment>
<dbReference type="GO" id="GO:0016887">
    <property type="term" value="F:ATP hydrolysis activity"/>
    <property type="evidence" value="ECO:0007669"/>
    <property type="project" value="InterPro"/>
</dbReference>
<dbReference type="CDD" id="cd00782">
    <property type="entry name" value="MutL_Trans"/>
    <property type="match status" value="1"/>
</dbReference>
<feature type="region of interest" description="Disordered" evidence="6">
    <location>
        <begin position="418"/>
        <end position="462"/>
    </location>
</feature>
<dbReference type="Proteomes" id="UP000672602">
    <property type="component" value="Unassembled WGS sequence"/>
</dbReference>
<accession>A0A8J7S0W7</accession>
<evidence type="ECO:0000256" key="1">
    <source>
        <dbReference type="ARBA" id="ARBA00006082"/>
    </source>
</evidence>
<evidence type="ECO:0000313" key="9">
    <source>
        <dbReference type="EMBL" id="MBP5858302.1"/>
    </source>
</evidence>
<proteinExistence type="inferred from homology"/>
<dbReference type="RefSeq" id="WP_210682894.1">
    <property type="nucleotide sequence ID" value="NZ_JAGMWN010000007.1"/>
</dbReference>
<keyword evidence="4 5" id="KW-0234">DNA repair</keyword>
<evidence type="ECO:0000256" key="4">
    <source>
        <dbReference type="ARBA" id="ARBA00023204"/>
    </source>
</evidence>
<keyword evidence="10" id="KW-1185">Reference proteome</keyword>
<dbReference type="GO" id="GO:0030983">
    <property type="term" value="F:mismatched DNA binding"/>
    <property type="evidence" value="ECO:0007669"/>
    <property type="project" value="InterPro"/>
</dbReference>
<sequence length="662" mass="70526">MADPARASGEPAASATPPSDPAQTGGPAIRRLPEGLVNRIAAGEVIERPASAVKELVENAIDAGARRIEVTVRDGGRALIAVADDGRGMTAAELELAIARHATSKLPEEDLFHITTLGFRGEALPSIGSVSRLTITSRAAGSDTAHRIQVDGGVERAVEPAAGSQGTRVEVRDLFFATPARLKFLRSARAESMAIVDVLNRIAMAHPEIAFTLEDDGRRKLSVQGAQGDLLDSRLDRLGAIMGRDFKENALAIDAEREGVRLTGHAGLPTLNRGNAQMQFLFVNGRPVRDKQLIGAVRAAYQDFLARDRHPMLALFLDCDPRWVDVNVHPAKAEVRFREPGLVRGLIVGALRHALAEAGHRASTTVAGSALGALRPQDGPSPLPYRGGSGGMGGGHAYRPQAEGWRPDRGLAASAYSFQGPDGRDAFAPSARGEGAPPDHGGEHAPAPTDAGAYDPETGEAAPRGEELQAYPLGAARAQLHETYVVAQTGDGIVIVDQHAAHERLVYERMKRAIESTGVARQGLLIPEIIDLGEDRAERVLARAEELAELGLVVEGFGPGAVAVRETPALLGEMDAQGLLNDLADELEEMGDAFKLKESLEEVCGTMACHGSVRSGRRLTVEEMNALLRQMEATPHSGQCNHGRPTYVELKLADIEKLFGRR</sequence>
<dbReference type="InterPro" id="IPR014790">
    <property type="entry name" value="MutL_C"/>
</dbReference>
<dbReference type="PROSITE" id="PS00058">
    <property type="entry name" value="DNA_MISMATCH_REPAIR_1"/>
    <property type="match status" value="1"/>
</dbReference>
<keyword evidence="9" id="KW-0378">Hydrolase</keyword>